<dbReference type="EMBL" id="FNZQ01000004">
    <property type="protein sequence ID" value="SEL32625.1"/>
    <property type="molecule type" value="Genomic_DNA"/>
</dbReference>
<dbReference type="Gene3D" id="3.30.565.10">
    <property type="entry name" value="Histidine kinase-like ATPase, C-terminal domain"/>
    <property type="match status" value="1"/>
</dbReference>
<dbReference type="GO" id="GO:0005524">
    <property type="term" value="F:ATP binding"/>
    <property type="evidence" value="ECO:0007669"/>
    <property type="project" value="UniProtKB-KW"/>
</dbReference>
<dbReference type="InterPro" id="IPR005467">
    <property type="entry name" value="His_kinase_dom"/>
</dbReference>
<dbReference type="EC" id="2.7.13.3" evidence="2"/>
<evidence type="ECO:0000256" key="7">
    <source>
        <dbReference type="ARBA" id="ARBA00022840"/>
    </source>
</evidence>
<keyword evidence="7" id="KW-0067">ATP-binding</keyword>
<dbReference type="PROSITE" id="PS50109">
    <property type="entry name" value="HIS_KIN"/>
    <property type="match status" value="1"/>
</dbReference>
<reference evidence="10 11" key="1">
    <citation type="submission" date="2016-10" db="EMBL/GenBank/DDBJ databases">
        <authorList>
            <person name="de Groot N.N."/>
        </authorList>
    </citation>
    <scope>NUCLEOTIDE SEQUENCE [LARGE SCALE GENOMIC DNA]</scope>
    <source>
        <strain evidence="10 11">DSM 14858</strain>
    </source>
</reference>
<keyword evidence="4" id="KW-0808">Transferase</keyword>
<dbReference type="InterPro" id="IPR036890">
    <property type="entry name" value="HATPase_C_sf"/>
</dbReference>
<feature type="domain" description="Histidine kinase" evidence="9">
    <location>
        <begin position="130"/>
        <end position="220"/>
    </location>
</feature>
<evidence type="ECO:0000256" key="5">
    <source>
        <dbReference type="ARBA" id="ARBA00022741"/>
    </source>
</evidence>
<evidence type="ECO:0000256" key="8">
    <source>
        <dbReference type="SAM" id="MobiDB-lite"/>
    </source>
</evidence>
<dbReference type="AlphaFoldDB" id="A0A1H7PBH6"/>
<keyword evidence="3" id="KW-0597">Phosphoprotein</keyword>
<name>A0A1H7PBH6_9RHOB</name>
<dbReference type="RefSeq" id="WP_175495863.1">
    <property type="nucleotide sequence ID" value="NZ_FNZQ01000004.1"/>
</dbReference>
<keyword evidence="11" id="KW-1185">Reference proteome</keyword>
<proteinExistence type="predicted"/>
<gene>
    <name evidence="10" type="ORF">SAMN04488526_2468</name>
</gene>
<keyword evidence="5" id="KW-0547">Nucleotide-binding</keyword>
<dbReference type="SUPFAM" id="SSF55874">
    <property type="entry name" value="ATPase domain of HSP90 chaperone/DNA topoisomerase II/histidine kinase"/>
    <property type="match status" value="1"/>
</dbReference>
<evidence type="ECO:0000313" key="11">
    <source>
        <dbReference type="Proteomes" id="UP000199283"/>
    </source>
</evidence>
<dbReference type="Pfam" id="PF02518">
    <property type="entry name" value="HATPase_c"/>
    <property type="match status" value="1"/>
</dbReference>
<dbReference type="GO" id="GO:0004673">
    <property type="term" value="F:protein histidine kinase activity"/>
    <property type="evidence" value="ECO:0007669"/>
    <property type="project" value="UniProtKB-EC"/>
</dbReference>
<dbReference type="STRING" id="188906.SAMN04488526_2468"/>
<accession>A0A1H7PBH6</accession>
<protein>
    <recommendedName>
        <fullName evidence="2">histidine kinase</fullName>
        <ecNumber evidence="2">2.7.13.3</ecNumber>
    </recommendedName>
</protein>
<dbReference type="PRINTS" id="PR00344">
    <property type="entry name" value="BCTRLSENSOR"/>
</dbReference>
<organism evidence="10 11">
    <name type="scientific">Jannaschia helgolandensis</name>
    <dbReference type="NCBI Taxonomy" id="188906"/>
    <lineage>
        <taxon>Bacteria</taxon>
        <taxon>Pseudomonadati</taxon>
        <taxon>Pseudomonadota</taxon>
        <taxon>Alphaproteobacteria</taxon>
        <taxon>Rhodobacterales</taxon>
        <taxon>Roseobacteraceae</taxon>
        <taxon>Jannaschia</taxon>
    </lineage>
</organism>
<evidence type="ECO:0000259" key="9">
    <source>
        <dbReference type="PROSITE" id="PS50109"/>
    </source>
</evidence>
<dbReference type="Proteomes" id="UP000199283">
    <property type="component" value="Unassembled WGS sequence"/>
</dbReference>
<evidence type="ECO:0000256" key="6">
    <source>
        <dbReference type="ARBA" id="ARBA00022777"/>
    </source>
</evidence>
<evidence type="ECO:0000256" key="1">
    <source>
        <dbReference type="ARBA" id="ARBA00000085"/>
    </source>
</evidence>
<dbReference type="InterPro" id="IPR003594">
    <property type="entry name" value="HATPase_dom"/>
</dbReference>
<feature type="region of interest" description="Disordered" evidence="8">
    <location>
        <begin position="213"/>
        <end position="233"/>
    </location>
</feature>
<sequence length="233" mass="25052">MAKAPNKNSNRARETVQGTHMRAGEARQKEADHRIANGIQFAAALLRHESRQITSIAAARGALIKAANRLSAIAHMHRQFSTIQPDRKVNLEEFIAPFCEDLCRSIGAIVNVETDTVTLRADVAGQICIILNELATNAVKHNGHDGGPITLMLKVVRNGSDRLRLTVRDNGSGLPDGFSLQDANGLGMTIVTSTVEKLGGSIRIMPGKGAGFDIDLPQDGGTKRITSQREKAS</sequence>
<feature type="region of interest" description="Disordered" evidence="8">
    <location>
        <begin position="1"/>
        <end position="23"/>
    </location>
</feature>
<keyword evidence="6 10" id="KW-0418">Kinase</keyword>
<evidence type="ECO:0000313" key="10">
    <source>
        <dbReference type="EMBL" id="SEL32625.1"/>
    </source>
</evidence>
<evidence type="ECO:0000256" key="3">
    <source>
        <dbReference type="ARBA" id="ARBA00022553"/>
    </source>
</evidence>
<dbReference type="SMART" id="SM00387">
    <property type="entry name" value="HATPase_c"/>
    <property type="match status" value="1"/>
</dbReference>
<dbReference type="PANTHER" id="PTHR41523:SF8">
    <property type="entry name" value="ETHYLENE RESPONSE SENSOR PROTEIN"/>
    <property type="match status" value="1"/>
</dbReference>
<dbReference type="InterPro" id="IPR004358">
    <property type="entry name" value="Sig_transdc_His_kin-like_C"/>
</dbReference>
<dbReference type="PANTHER" id="PTHR41523">
    <property type="entry name" value="TWO-COMPONENT SYSTEM SENSOR PROTEIN"/>
    <property type="match status" value="1"/>
</dbReference>
<comment type="catalytic activity">
    <reaction evidence="1">
        <text>ATP + protein L-histidine = ADP + protein N-phospho-L-histidine.</text>
        <dbReference type="EC" id="2.7.13.3"/>
    </reaction>
</comment>
<dbReference type="Pfam" id="PF07568">
    <property type="entry name" value="HisKA_2"/>
    <property type="match status" value="1"/>
</dbReference>
<evidence type="ECO:0000256" key="4">
    <source>
        <dbReference type="ARBA" id="ARBA00022679"/>
    </source>
</evidence>
<dbReference type="InterPro" id="IPR011495">
    <property type="entry name" value="Sig_transdc_His_kin_sub2_dim/P"/>
</dbReference>
<evidence type="ECO:0000256" key="2">
    <source>
        <dbReference type="ARBA" id="ARBA00012438"/>
    </source>
</evidence>